<sequence>MTNATSRELAEMELSIFRSMKPDEQEKYLRELYCMIVQESSDKIKIIQPLHEEVKKACSEWNQKTPQAAQKYEVMTLILGVFSFMRVECEFYGKGVKRALRYASAKLTNPFEQEKSEADLEISQFHLQYIQAAGDSVLMSRRIVMTVAMMKKGIEHQKHLLSDRGAIKNTFSRYVDTAYTCANNAQTQFEYLHATYHKTPQFQSIRTSCADTIAFLNDIMGQCIPIRKKMDRSKTILDSERKAIIDKKWPEAMAKLKRQFSEMERKMDDTSDRGIEQV</sequence>
<gene>
    <name evidence="1" type="ORF">NAES01612_LOCUS23815</name>
</gene>
<evidence type="ECO:0000313" key="1">
    <source>
        <dbReference type="EMBL" id="CAE2335068.1"/>
    </source>
</evidence>
<accession>A0A7S4PHM8</accession>
<proteinExistence type="predicted"/>
<organism evidence="1">
    <name type="scientific">Paramoeba aestuarina</name>
    <dbReference type="NCBI Taxonomy" id="180227"/>
    <lineage>
        <taxon>Eukaryota</taxon>
        <taxon>Amoebozoa</taxon>
        <taxon>Discosea</taxon>
        <taxon>Flabellinia</taxon>
        <taxon>Dactylopodida</taxon>
        <taxon>Paramoebidae</taxon>
        <taxon>Paramoeba</taxon>
    </lineage>
</organism>
<name>A0A7S4PHM8_9EUKA</name>
<protein>
    <submittedName>
        <fullName evidence="1">Uncharacterized protein</fullName>
    </submittedName>
</protein>
<reference evidence="1" key="1">
    <citation type="submission" date="2021-01" db="EMBL/GenBank/DDBJ databases">
        <authorList>
            <person name="Corre E."/>
            <person name="Pelletier E."/>
            <person name="Niang G."/>
            <person name="Scheremetjew M."/>
            <person name="Finn R."/>
            <person name="Kale V."/>
            <person name="Holt S."/>
            <person name="Cochrane G."/>
            <person name="Meng A."/>
            <person name="Brown T."/>
            <person name="Cohen L."/>
        </authorList>
    </citation>
    <scope>NUCLEOTIDE SEQUENCE</scope>
    <source>
        <strain evidence="1">SoJaBio B1-5/56/2</strain>
    </source>
</reference>
<dbReference type="AlphaFoldDB" id="A0A7S4PHM8"/>
<dbReference type="EMBL" id="HBKR01036408">
    <property type="protein sequence ID" value="CAE2335068.1"/>
    <property type="molecule type" value="Transcribed_RNA"/>
</dbReference>